<dbReference type="EMBL" id="CP072110">
    <property type="protein sequence ID" value="QTH63464.1"/>
    <property type="molecule type" value="Genomic_DNA"/>
</dbReference>
<dbReference type="Gene3D" id="3.40.190.10">
    <property type="entry name" value="Periplasmic binding protein-like II"/>
    <property type="match status" value="2"/>
</dbReference>
<dbReference type="Pfam" id="PF12974">
    <property type="entry name" value="Phosphonate-bd"/>
    <property type="match status" value="1"/>
</dbReference>
<accession>A0A975HJQ3</accession>
<keyword evidence="2" id="KW-1185">Reference proteome</keyword>
<reference evidence="1" key="1">
    <citation type="submission" date="2021-03" db="EMBL/GenBank/DDBJ databases">
        <title>Description of Psychrosphaera ytuae sp. nov. isolated from deep sea sediment of South China Sea.</title>
        <authorList>
            <person name="Zhang J."/>
            <person name="Xu X.-D."/>
        </authorList>
    </citation>
    <scope>NUCLEOTIDE SEQUENCE</scope>
    <source>
        <strain evidence="1">MTZ26</strain>
    </source>
</reference>
<dbReference type="RefSeq" id="WP_208831520.1">
    <property type="nucleotide sequence ID" value="NZ_CP072110.1"/>
</dbReference>
<dbReference type="SUPFAM" id="SSF53850">
    <property type="entry name" value="Periplasmic binding protein-like II"/>
    <property type="match status" value="1"/>
</dbReference>
<gene>
    <name evidence="1" type="ORF">J1N51_12115</name>
</gene>
<proteinExistence type="predicted"/>
<evidence type="ECO:0000313" key="1">
    <source>
        <dbReference type="EMBL" id="QTH63464.1"/>
    </source>
</evidence>
<protein>
    <submittedName>
        <fullName evidence="1">PhnD/SsuA/transferrin family substrate-binding protein</fullName>
    </submittedName>
</protein>
<dbReference type="Proteomes" id="UP000682739">
    <property type="component" value="Chromosome"/>
</dbReference>
<dbReference type="AlphaFoldDB" id="A0A975HJQ3"/>
<evidence type="ECO:0000313" key="2">
    <source>
        <dbReference type="Proteomes" id="UP000682739"/>
    </source>
</evidence>
<organism evidence="1 2">
    <name type="scientific">Psychrosphaera ytuae</name>
    <dbReference type="NCBI Taxonomy" id="2820710"/>
    <lineage>
        <taxon>Bacteria</taxon>
        <taxon>Pseudomonadati</taxon>
        <taxon>Pseudomonadota</taxon>
        <taxon>Gammaproteobacteria</taxon>
        <taxon>Alteromonadales</taxon>
        <taxon>Pseudoalteromonadaceae</taxon>
        <taxon>Psychrosphaera</taxon>
    </lineage>
</organism>
<name>A0A975HJQ3_9GAMM</name>
<sequence>MHLFFAKLHSSWLITLLMGLCILIWSLGQLHRESAVVALPPIIDPTTECQTTSKNNIRSFSIYSGGEHNSRLLNEIVCSDPVINKQFGSVSSFWGVSDANTISMLGNGKADLALVKENIMSALKAEHTHGYKRVAYYPNYQSFFIALSERPQLTKEYLLDKTIGLVVYPTSRSGHIVPKQLMTRLGLSLAKMDIVYASSHGELRELLIEGKVDIISSYWKEEDEQNFSKNYTVSIADSVSGTSWYLKLAKQNDDLFCAARRFLSEFADRQTSTYYKNIKLVEAPQCPSTTGAPVVQGVER</sequence>
<dbReference type="KEGG" id="psym:J1N51_12115"/>